<dbReference type="Proteomes" id="UP001239111">
    <property type="component" value="Chromosome 2"/>
</dbReference>
<accession>A0ACC2P979</accession>
<sequence length="321" mass="36783">MSLLSPSIGARVRCLADEEADHNMLQDLHLAAELGKTLLERNKELENCIKLHQCTIDDQAQEIEYMKKEKAALREVNDSRLKIYEQLEVSIQDLERANQRLALENANDKKQIKNQCQTIDALEARLDDLQKKYDELKTENETFVKERHTKLHSLEIAPDSDDRTESLRDGSTHNTAVSPRRSSPDEDTARLQQLASTLASDEDVTKLLQQLSEARSQRAREQKRVAELKDQLDALLQEHASMEEQLNVWKAKAQDIKNLQDEINTLEEVRQGHLCGRCLRGTDSRPYDELSVHLLDNEEDDELSLTESFAESIRDADTTLQ</sequence>
<dbReference type="EMBL" id="CM056742">
    <property type="protein sequence ID" value="KAJ8679561.1"/>
    <property type="molecule type" value="Genomic_DNA"/>
</dbReference>
<evidence type="ECO:0000313" key="1">
    <source>
        <dbReference type="EMBL" id="KAJ8679561.1"/>
    </source>
</evidence>
<proteinExistence type="predicted"/>
<reference evidence="1" key="1">
    <citation type="submission" date="2023-04" db="EMBL/GenBank/DDBJ databases">
        <title>A chromosome-level genome assembly of the parasitoid wasp Eretmocerus hayati.</title>
        <authorList>
            <person name="Zhong Y."/>
            <person name="Liu S."/>
            <person name="Liu Y."/>
        </authorList>
    </citation>
    <scope>NUCLEOTIDE SEQUENCE</scope>
    <source>
        <strain evidence="1">ZJU_SS_LIU_2023</strain>
    </source>
</reference>
<organism evidence="1 2">
    <name type="scientific">Eretmocerus hayati</name>
    <dbReference type="NCBI Taxonomy" id="131215"/>
    <lineage>
        <taxon>Eukaryota</taxon>
        <taxon>Metazoa</taxon>
        <taxon>Ecdysozoa</taxon>
        <taxon>Arthropoda</taxon>
        <taxon>Hexapoda</taxon>
        <taxon>Insecta</taxon>
        <taxon>Pterygota</taxon>
        <taxon>Neoptera</taxon>
        <taxon>Endopterygota</taxon>
        <taxon>Hymenoptera</taxon>
        <taxon>Apocrita</taxon>
        <taxon>Proctotrupomorpha</taxon>
        <taxon>Chalcidoidea</taxon>
        <taxon>Aphelinidae</taxon>
        <taxon>Aphelininae</taxon>
        <taxon>Eretmocerus</taxon>
    </lineage>
</organism>
<keyword evidence="2" id="KW-1185">Reference proteome</keyword>
<comment type="caution">
    <text evidence="1">The sequence shown here is derived from an EMBL/GenBank/DDBJ whole genome shotgun (WGS) entry which is preliminary data.</text>
</comment>
<gene>
    <name evidence="1" type="ORF">QAD02_015348</name>
</gene>
<evidence type="ECO:0000313" key="2">
    <source>
        <dbReference type="Proteomes" id="UP001239111"/>
    </source>
</evidence>
<protein>
    <submittedName>
        <fullName evidence="1">Uncharacterized protein</fullName>
    </submittedName>
</protein>
<feature type="non-terminal residue" evidence="1">
    <location>
        <position position="321"/>
    </location>
</feature>
<name>A0ACC2P979_9HYME</name>